<feature type="chain" id="PRO_5014604495" description="RlpA-like protein double-psi beta-barrel domain-containing protein" evidence="1">
    <location>
        <begin position="40"/>
        <end position="195"/>
    </location>
</feature>
<feature type="signal peptide" evidence="1">
    <location>
        <begin position="1"/>
        <end position="39"/>
    </location>
</feature>
<evidence type="ECO:0000256" key="1">
    <source>
        <dbReference type="SAM" id="SignalP"/>
    </source>
</evidence>
<dbReference type="AlphaFoldDB" id="A0A2M6W1A7"/>
<comment type="caution">
    <text evidence="2">The sequence shown here is derived from an EMBL/GenBank/DDBJ whole genome shotgun (WGS) entry which is preliminary data.</text>
</comment>
<accession>A0A2M6W1A7</accession>
<proteinExistence type="predicted"/>
<sequence length="195" mass="21897">MNMTYKTINLFQDFVLKGTATVLLVAVLAGVATPQTVEAGEHLPLQDPVTTLFMDQSSIGPSFPESGQRKGFERTVRFTAYTSHGYQTDDTPFLPADGHDYRIEFEKYGAVRAIASNDYPLGTKMRITELEDMYPDTFPEGTIFVVKDRMNKRYTGKNRMDLYLLLSDDEGRMDLAKSLTAAKQFGVQTLTVEIL</sequence>
<keyword evidence="1" id="KW-0732">Signal</keyword>
<reference evidence="3" key="1">
    <citation type="submission" date="2017-09" db="EMBL/GenBank/DDBJ databases">
        <title>Depth-based differentiation of microbial function through sediment-hosted aquifers and enrichment of novel symbionts in the deep terrestrial subsurface.</title>
        <authorList>
            <person name="Probst A.J."/>
            <person name="Ladd B."/>
            <person name="Jarett J.K."/>
            <person name="Geller-Mcgrath D.E."/>
            <person name="Sieber C.M.K."/>
            <person name="Emerson J.B."/>
            <person name="Anantharaman K."/>
            <person name="Thomas B.C."/>
            <person name="Malmstrom R."/>
            <person name="Stieglmeier M."/>
            <person name="Klingl A."/>
            <person name="Woyke T."/>
            <person name="Ryan C.M."/>
            <person name="Banfield J.F."/>
        </authorList>
    </citation>
    <scope>NUCLEOTIDE SEQUENCE [LARGE SCALE GENOMIC DNA]</scope>
</reference>
<gene>
    <name evidence="2" type="ORF">COU33_02820</name>
</gene>
<organism evidence="2 3">
    <name type="scientific">Candidatus Magasanikbacteria bacterium CG10_big_fil_rev_8_21_14_0_10_43_6</name>
    <dbReference type="NCBI Taxonomy" id="1974650"/>
    <lineage>
        <taxon>Bacteria</taxon>
        <taxon>Candidatus Magasanikiibacteriota</taxon>
    </lineage>
</organism>
<dbReference type="Proteomes" id="UP000229362">
    <property type="component" value="Unassembled WGS sequence"/>
</dbReference>
<evidence type="ECO:0000313" key="3">
    <source>
        <dbReference type="Proteomes" id="UP000229362"/>
    </source>
</evidence>
<evidence type="ECO:0008006" key="4">
    <source>
        <dbReference type="Google" id="ProtNLM"/>
    </source>
</evidence>
<dbReference type="CDD" id="cd22784">
    <property type="entry name" value="DPBB_MltA_YuiC-like"/>
    <property type="match status" value="1"/>
</dbReference>
<protein>
    <recommendedName>
        <fullName evidence="4">RlpA-like protein double-psi beta-barrel domain-containing protein</fullName>
    </recommendedName>
</protein>
<dbReference type="EMBL" id="PFBZ01000119">
    <property type="protein sequence ID" value="PIT86500.1"/>
    <property type="molecule type" value="Genomic_DNA"/>
</dbReference>
<name>A0A2M6W1A7_9BACT</name>
<evidence type="ECO:0000313" key="2">
    <source>
        <dbReference type="EMBL" id="PIT86500.1"/>
    </source>
</evidence>